<feature type="compositionally biased region" description="Polar residues" evidence="2">
    <location>
        <begin position="339"/>
        <end position="351"/>
    </location>
</feature>
<evidence type="ECO:0000256" key="1">
    <source>
        <dbReference type="RuleBase" id="RU362006"/>
    </source>
</evidence>
<sequence>MFDIFAKLLSSITSFLFPLFASYKALKTSDPAQLTPWLMYWVVLACALLVESWTEWFLVWIPLYSYIRLLFLLYLVLPQTQGARVIYTTYIHPYLEENETQIEELIANTHDKMKAAGIAYLKRAIEAFRTQVLGLPPNPAAQQSESNVPASQRPRSYTQALLDRFQLPQAQWSGNAGGTTTGQDFYSFLSNAVNAATAAVVASDSSSSTADAGRKAASASRGPGVGAFPTGDLSASGTLVPPGIQGNADKMSFLAAQRERLNYVLSALDREAAQLKSGAAAAAAATPAGEQEINLEGLQPGGASIERPTTSSSGKSTGGLSKSRSEVDFEKIEAESGAEDNNTQDSAQATPAPSGGSWLPWAWSASSSDAGKNKSE</sequence>
<feature type="region of interest" description="Disordered" evidence="2">
    <location>
        <begin position="299"/>
        <end position="376"/>
    </location>
</feature>
<dbReference type="InterPro" id="IPR004345">
    <property type="entry name" value="TB2_DP1_HVA22"/>
</dbReference>
<proteinExistence type="inferred from homology"/>
<comment type="similarity">
    <text evidence="1">Belongs to the DP1 family.</text>
</comment>
<dbReference type="Proteomes" id="UP001430848">
    <property type="component" value="Unassembled WGS sequence"/>
</dbReference>
<evidence type="ECO:0000256" key="2">
    <source>
        <dbReference type="SAM" id="MobiDB-lite"/>
    </source>
</evidence>
<dbReference type="PANTHER" id="PTHR12300">
    <property type="entry name" value="HVA22-LIKE PROTEINS"/>
    <property type="match status" value="1"/>
</dbReference>
<comment type="subcellular location">
    <subcellularLocation>
        <location evidence="1">Membrane</location>
        <topology evidence="1">Multi-pass membrane protein</topology>
    </subcellularLocation>
</comment>
<gene>
    <name evidence="3" type="ORF">SLS63_003962</name>
</gene>
<keyword evidence="1" id="KW-1133">Transmembrane helix</keyword>
<name>A0ABR1PFY0_DIAER</name>
<keyword evidence="4" id="KW-1185">Reference proteome</keyword>
<comment type="caution">
    <text evidence="1">Lacks conserved residue(s) required for the propagation of feature annotation.</text>
</comment>
<feature type="transmembrane region" description="Helical" evidence="1">
    <location>
        <begin position="34"/>
        <end position="50"/>
    </location>
</feature>
<feature type="compositionally biased region" description="Low complexity" evidence="2">
    <location>
        <begin position="354"/>
        <end position="370"/>
    </location>
</feature>
<dbReference type="PANTHER" id="PTHR12300:SF177">
    <property type="entry name" value="PROTEIN YOP1"/>
    <property type="match status" value="1"/>
</dbReference>
<organism evidence="3 4">
    <name type="scientific">Diaporthe eres</name>
    <name type="common">Phomopsis oblonga</name>
    <dbReference type="NCBI Taxonomy" id="83184"/>
    <lineage>
        <taxon>Eukaryota</taxon>
        <taxon>Fungi</taxon>
        <taxon>Dikarya</taxon>
        <taxon>Ascomycota</taxon>
        <taxon>Pezizomycotina</taxon>
        <taxon>Sordariomycetes</taxon>
        <taxon>Sordariomycetidae</taxon>
        <taxon>Diaporthales</taxon>
        <taxon>Diaporthaceae</taxon>
        <taxon>Diaporthe</taxon>
        <taxon>Diaporthe eres species complex</taxon>
    </lineage>
</organism>
<keyword evidence="1" id="KW-0812">Transmembrane</keyword>
<accession>A0ABR1PFY0</accession>
<dbReference type="EMBL" id="JAKNSF020000013">
    <property type="protein sequence ID" value="KAK7735492.1"/>
    <property type="molecule type" value="Genomic_DNA"/>
</dbReference>
<feature type="compositionally biased region" description="Basic and acidic residues" evidence="2">
    <location>
        <begin position="323"/>
        <end position="334"/>
    </location>
</feature>
<keyword evidence="1" id="KW-0472">Membrane</keyword>
<evidence type="ECO:0000313" key="3">
    <source>
        <dbReference type="EMBL" id="KAK7735492.1"/>
    </source>
</evidence>
<evidence type="ECO:0000313" key="4">
    <source>
        <dbReference type="Proteomes" id="UP001430848"/>
    </source>
</evidence>
<feature type="region of interest" description="Disordered" evidence="2">
    <location>
        <begin position="203"/>
        <end position="234"/>
    </location>
</feature>
<feature type="compositionally biased region" description="Low complexity" evidence="2">
    <location>
        <begin position="309"/>
        <end position="322"/>
    </location>
</feature>
<reference evidence="3 4" key="1">
    <citation type="submission" date="2024-02" db="EMBL/GenBank/DDBJ databases">
        <title>De novo assembly and annotation of 12 fungi associated with fruit tree decline syndrome in Ontario, Canada.</title>
        <authorList>
            <person name="Sulman M."/>
            <person name="Ellouze W."/>
            <person name="Ilyukhin E."/>
        </authorList>
    </citation>
    <scope>NUCLEOTIDE SEQUENCE [LARGE SCALE GENOMIC DNA]</scope>
    <source>
        <strain evidence="3 4">M169</strain>
    </source>
</reference>
<protein>
    <recommendedName>
        <fullName evidence="1">Protein YOP1</fullName>
    </recommendedName>
</protein>
<dbReference type="Pfam" id="PF03134">
    <property type="entry name" value="TB2_DP1_HVA22"/>
    <property type="match status" value="1"/>
</dbReference>
<comment type="caution">
    <text evidence="3">The sequence shown here is derived from an EMBL/GenBank/DDBJ whole genome shotgun (WGS) entry which is preliminary data.</text>
</comment>